<accession>A0AC34FLS9</accession>
<organism evidence="1 2">
    <name type="scientific">Panagrolaimus sp. ES5</name>
    <dbReference type="NCBI Taxonomy" id="591445"/>
    <lineage>
        <taxon>Eukaryota</taxon>
        <taxon>Metazoa</taxon>
        <taxon>Ecdysozoa</taxon>
        <taxon>Nematoda</taxon>
        <taxon>Chromadorea</taxon>
        <taxon>Rhabditida</taxon>
        <taxon>Tylenchina</taxon>
        <taxon>Panagrolaimomorpha</taxon>
        <taxon>Panagrolaimoidea</taxon>
        <taxon>Panagrolaimidae</taxon>
        <taxon>Panagrolaimus</taxon>
    </lineage>
</organism>
<name>A0AC34FLS9_9BILA</name>
<sequence>FKRLFHGAIIRKCQSSFETTALSQFQETANKIQNEIKEEEQKEDKDEKKLTELNDRLEDLQVKEKRRMLGTIKFISHLFRIGLLNYKIIENCIVILIRNAEQDSSELMAEYAVDLMKHVGPYIVQRKEDTSKLDGYVTYLDKFKPTVSNRVKFMIIDLAELRDKKWMKKGDGPKTKDEVDQQRLGSTKKWGNANANVNTNTPSGNNKPAPRVIARQSNDARQNSNDVRKSGIHKENKPAVAPTPKIDSRSASTTPPPTDPSSSRSQNNTPTVTPETEFNKGAFKTGFKERLQSFLDGTNVDEIAKSLIEFSNELNNPVVFLEQMFSYCCEHLKKTEEKERHAVSQLVVKCFQDPALKNAFSPAFKKYCKYLVQEDIEGDVPHLKTTFPEFVAHLMATANSVPSSALVEGFKEFHECDNYMFARTFAEFGRILTKRNDDLESLGWIFEEFSNADPHYKSDEMQQILAKQLIDYDENHKNLKELIVNCFLFVYCVSFLCLKHTFFHFLVRFVLSFNLSKPLKFLYWSFSCYGDTES</sequence>
<proteinExistence type="predicted"/>
<evidence type="ECO:0000313" key="2">
    <source>
        <dbReference type="WBParaSite" id="ES5_v2.g18091.t1"/>
    </source>
</evidence>
<protein>
    <submittedName>
        <fullName evidence="2">MIF4G domain-containing protein</fullName>
    </submittedName>
</protein>
<dbReference type="WBParaSite" id="ES5_v2.g18091.t1">
    <property type="protein sequence ID" value="ES5_v2.g18091.t1"/>
    <property type="gene ID" value="ES5_v2.g18091"/>
</dbReference>
<evidence type="ECO:0000313" key="1">
    <source>
        <dbReference type="Proteomes" id="UP000887579"/>
    </source>
</evidence>
<reference evidence="2" key="1">
    <citation type="submission" date="2022-11" db="UniProtKB">
        <authorList>
            <consortium name="WormBaseParasite"/>
        </authorList>
    </citation>
    <scope>IDENTIFICATION</scope>
</reference>
<dbReference type="Proteomes" id="UP000887579">
    <property type="component" value="Unplaced"/>
</dbReference>